<keyword evidence="1" id="KW-0732">Signal</keyword>
<dbReference type="SUPFAM" id="SSF57302">
    <property type="entry name" value="Snake toxin-like"/>
    <property type="match status" value="1"/>
</dbReference>
<dbReference type="OrthoDB" id="6415465at2759"/>
<keyword evidence="3" id="KW-1185">Reference proteome</keyword>
<evidence type="ECO:0000256" key="1">
    <source>
        <dbReference type="ARBA" id="ARBA00022729"/>
    </source>
</evidence>
<proteinExistence type="predicted"/>
<dbReference type="EMBL" id="QCYY01003113">
    <property type="protein sequence ID" value="ROT65243.1"/>
    <property type="molecule type" value="Genomic_DNA"/>
</dbReference>
<dbReference type="STRING" id="6689.A0A3R7Q095"/>
<accession>A0A3R7Q095</accession>
<name>A0A3R7Q095_PENVA</name>
<dbReference type="PANTHER" id="PTHR16983">
    <property type="entry name" value="UPAR/LY6 DOMAIN-CONTAINING PROTEIN"/>
    <property type="match status" value="1"/>
</dbReference>
<evidence type="ECO:0000313" key="3">
    <source>
        <dbReference type="Proteomes" id="UP000283509"/>
    </source>
</evidence>
<protein>
    <submittedName>
        <fullName evidence="2">Uncharacterized protein</fullName>
    </submittedName>
</protein>
<reference evidence="2 3" key="1">
    <citation type="submission" date="2018-04" db="EMBL/GenBank/DDBJ databases">
        <authorList>
            <person name="Zhang X."/>
            <person name="Yuan J."/>
            <person name="Li F."/>
            <person name="Xiang J."/>
        </authorList>
    </citation>
    <scope>NUCLEOTIDE SEQUENCE [LARGE SCALE GENOMIC DNA]</scope>
    <source>
        <tissue evidence="2">Muscle</tissue>
    </source>
</reference>
<sequence>MISFLSFPPSPRYLPMISFLPSLPPSPRYLPMISFLPSLPPSPRYLPISFLPSLPPSPRYLPMISFLPSLPPSPRYLPISLFPSLPPSPRYLPISFLPPSPRYLPISFFPSLPPSPRYLPMISFLPSLPPSPRYLPMISFLLPTLLHLPMISFFPSLPPSPRYLPMISFFPSLPPSPRYLFLYFLPYLLLLGIFPFSFSFPTSFSSVSSHDFFLSFPTSSYLPMATVQYPSEAGEATCAAKEPSTGEAAGVGAPADPLPAEPLPTPVALRSAEEAEAPPEPGQTPLRCWECTSTMHGSDCYNLENDVENETSIAAFSRECAPEETFCSVERVWYVEEGDVKENYISMNRTCSAQCSPFCLVFGDRNKVHSCITCCSEHLCNVGRSSGRRPATSPSLLVAALSAALAPALGALASPERKSLAWSARPLLAPLLGLCLLLAVSSSSDLFPDN</sequence>
<comment type="caution">
    <text evidence="2">The sequence shown here is derived from an EMBL/GenBank/DDBJ whole genome shotgun (WGS) entry which is preliminary data.</text>
</comment>
<dbReference type="PANTHER" id="PTHR16983:SF10">
    <property type="entry name" value="PROTEIN QUIVER"/>
    <property type="match status" value="1"/>
</dbReference>
<reference evidence="2 3" key="2">
    <citation type="submission" date="2019-01" db="EMBL/GenBank/DDBJ databases">
        <title>The decoding of complex shrimp genome reveals the adaptation for benthos swimmer, frequently molting mechanism and breeding impact on genome.</title>
        <authorList>
            <person name="Sun Y."/>
            <person name="Gao Y."/>
            <person name="Yu Y."/>
        </authorList>
    </citation>
    <scope>NUCLEOTIDE SEQUENCE [LARGE SCALE GENOMIC DNA]</scope>
    <source>
        <tissue evidence="2">Muscle</tissue>
    </source>
</reference>
<organism evidence="2 3">
    <name type="scientific">Penaeus vannamei</name>
    <name type="common">Whiteleg shrimp</name>
    <name type="synonym">Litopenaeus vannamei</name>
    <dbReference type="NCBI Taxonomy" id="6689"/>
    <lineage>
        <taxon>Eukaryota</taxon>
        <taxon>Metazoa</taxon>
        <taxon>Ecdysozoa</taxon>
        <taxon>Arthropoda</taxon>
        <taxon>Crustacea</taxon>
        <taxon>Multicrustacea</taxon>
        <taxon>Malacostraca</taxon>
        <taxon>Eumalacostraca</taxon>
        <taxon>Eucarida</taxon>
        <taxon>Decapoda</taxon>
        <taxon>Dendrobranchiata</taxon>
        <taxon>Penaeoidea</taxon>
        <taxon>Penaeidae</taxon>
        <taxon>Penaeus</taxon>
    </lineage>
</organism>
<dbReference type="AlphaFoldDB" id="A0A3R7Q095"/>
<dbReference type="CDD" id="cd00117">
    <property type="entry name" value="TFP"/>
    <property type="match status" value="1"/>
</dbReference>
<dbReference type="InterPro" id="IPR045860">
    <property type="entry name" value="Snake_toxin-like_sf"/>
</dbReference>
<dbReference type="InterPro" id="IPR051110">
    <property type="entry name" value="Ly-6/neurotoxin-like_GPI-ap"/>
</dbReference>
<evidence type="ECO:0000313" key="2">
    <source>
        <dbReference type="EMBL" id="ROT65243.1"/>
    </source>
</evidence>
<dbReference type="Proteomes" id="UP000283509">
    <property type="component" value="Unassembled WGS sequence"/>
</dbReference>
<gene>
    <name evidence="2" type="ORF">C7M84_016798</name>
</gene>